<organism evidence="2 3">
    <name type="scientific">Actinomadura luteofluorescens</name>
    <dbReference type="NCBI Taxonomy" id="46163"/>
    <lineage>
        <taxon>Bacteria</taxon>
        <taxon>Bacillati</taxon>
        <taxon>Actinomycetota</taxon>
        <taxon>Actinomycetes</taxon>
        <taxon>Streptosporangiales</taxon>
        <taxon>Thermomonosporaceae</taxon>
        <taxon>Actinomadura</taxon>
    </lineage>
</organism>
<sequence>MGPVDPAGERAALAVAVPAQLGQSGRIWSSSTYLSPSTRSWLHSGVMTAAWPKIAVWIKAEHQWGQVRFTDTPGWVCVQVPLNRERDAIAHLALVTCTAVEQITGVAPYERAHTALNSADPPYLPEKRYHRAWPRLPFIAYRNRKGVVKGPVIGARKHAERPGTVAYTRGANVVPYPSELAVIRKLDAAVREVACRITGRDSFVEALDVLTKPKPSASKPVGWRSEPIGERIPDWSHGGPRTMSGGLPGLGKNHRY</sequence>
<evidence type="ECO:0000313" key="2">
    <source>
        <dbReference type="EMBL" id="NYD51850.1"/>
    </source>
</evidence>
<reference evidence="2 3" key="1">
    <citation type="submission" date="2020-07" db="EMBL/GenBank/DDBJ databases">
        <title>Sequencing the genomes of 1000 actinobacteria strains.</title>
        <authorList>
            <person name="Klenk H.-P."/>
        </authorList>
    </citation>
    <scope>NUCLEOTIDE SEQUENCE [LARGE SCALE GENOMIC DNA]</scope>
    <source>
        <strain evidence="2 3">DSM 40398</strain>
    </source>
</reference>
<comment type="caution">
    <text evidence="2">The sequence shown here is derived from an EMBL/GenBank/DDBJ whole genome shotgun (WGS) entry which is preliminary data.</text>
</comment>
<dbReference type="EMBL" id="JACCBA010000001">
    <property type="protein sequence ID" value="NYD51850.1"/>
    <property type="molecule type" value="Genomic_DNA"/>
</dbReference>
<accession>A0A7Y9JK25</accession>
<proteinExistence type="predicted"/>
<gene>
    <name evidence="2" type="ORF">BJY14_007833</name>
</gene>
<name>A0A7Y9JK25_9ACTN</name>
<evidence type="ECO:0000313" key="3">
    <source>
        <dbReference type="Proteomes" id="UP000529783"/>
    </source>
</evidence>
<dbReference type="AlphaFoldDB" id="A0A7Y9JK25"/>
<keyword evidence="3" id="KW-1185">Reference proteome</keyword>
<evidence type="ECO:0000256" key="1">
    <source>
        <dbReference type="SAM" id="MobiDB-lite"/>
    </source>
</evidence>
<feature type="region of interest" description="Disordered" evidence="1">
    <location>
        <begin position="215"/>
        <end position="256"/>
    </location>
</feature>
<dbReference type="Proteomes" id="UP000529783">
    <property type="component" value="Unassembled WGS sequence"/>
</dbReference>
<protein>
    <submittedName>
        <fullName evidence="2">Uncharacterized protein</fullName>
    </submittedName>
</protein>